<sequence>MIRSALVVGVLVVFVAAQFGRDSLYDRRRGFQSYARGLTCFHNASMSTSVNRSVEYEIGRTLRASWRNVSSALEQRQRGMGQNEGAKETEAGARPLGFDFGFRRSRRGNRSEMNQTQFLEALAEVQDLALAEAPSRITNFDTSGAGPFLSQYFLCMEDTRFDENGRMRLF</sequence>
<feature type="signal peptide" evidence="1">
    <location>
        <begin position="1"/>
        <end position="17"/>
    </location>
</feature>
<dbReference type="AlphaFoldDB" id="A0AAJ6VXB2"/>
<dbReference type="KEGG" id="goe:100906499"/>
<protein>
    <submittedName>
        <fullName evidence="3">Uncharacterized protein LOC100906499</fullName>
    </submittedName>
</protein>
<keyword evidence="2" id="KW-1185">Reference proteome</keyword>
<evidence type="ECO:0000313" key="3">
    <source>
        <dbReference type="RefSeq" id="XP_003743196.1"/>
    </source>
</evidence>
<gene>
    <name evidence="3" type="primary">LOC100906499</name>
</gene>
<evidence type="ECO:0000313" key="2">
    <source>
        <dbReference type="Proteomes" id="UP000694867"/>
    </source>
</evidence>
<proteinExistence type="predicted"/>
<feature type="chain" id="PRO_5042524487" evidence="1">
    <location>
        <begin position="18"/>
        <end position="170"/>
    </location>
</feature>
<evidence type="ECO:0000256" key="1">
    <source>
        <dbReference type="SAM" id="SignalP"/>
    </source>
</evidence>
<organism evidence="2 3">
    <name type="scientific">Galendromus occidentalis</name>
    <name type="common">western predatory mite</name>
    <dbReference type="NCBI Taxonomy" id="34638"/>
    <lineage>
        <taxon>Eukaryota</taxon>
        <taxon>Metazoa</taxon>
        <taxon>Ecdysozoa</taxon>
        <taxon>Arthropoda</taxon>
        <taxon>Chelicerata</taxon>
        <taxon>Arachnida</taxon>
        <taxon>Acari</taxon>
        <taxon>Parasitiformes</taxon>
        <taxon>Mesostigmata</taxon>
        <taxon>Gamasina</taxon>
        <taxon>Phytoseioidea</taxon>
        <taxon>Phytoseiidae</taxon>
        <taxon>Typhlodrominae</taxon>
        <taxon>Galendromus</taxon>
    </lineage>
</organism>
<name>A0AAJ6VXB2_9ACAR</name>
<keyword evidence="1" id="KW-0732">Signal</keyword>
<reference evidence="3" key="1">
    <citation type="submission" date="2025-08" db="UniProtKB">
        <authorList>
            <consortium name="RefSeq"/>
        </authorList>
    </citation>
    <scope>IDENTIFICATION</scope>
</reference>
<accession>A0AAJ6VXB2</accession>
<dbReference type="Proteomes" id="UP000694867">
    <property type="component" value="Unplaced"/>
</dbReference>
<dbReference type="RefSeq" id="XP_003743196.1">
    <property type="nucleotide sequence ID" value="XM_003743148.1"/>
</dbReference>
<dbReference type="GeneID" id="100906499"/>